<evidence type="ECO:0000313" key="4">
    <source>
        <dbReference type="Proteomes" id="UP001595444"/>
    </source>
</evidence>
<dbReference type="RefSeq" id="WP_194213854.1">
    <property type="nucleotide sequence ID" value="NZ_CP061205.1"/>
</dbReference>
<keyword evidence="1" id="KW-0472">Membrane</keyword>
<evidence type="ECO:0000259" key="2">
    <source>
        <dbReference type="Pfam" id="PF00487"/>
    </source>
</evidence>
<protein>
    <submittedName>
        <fullName evidence="3">Fatty acid desaturase family protein</fullName>
        <ecNumber evidence="3">1.14.19.-</ecNumber>
    </submittedName>
</protein>
<dbReference type="InterPro" id="IPR005804">
    <property type="entry name" value="FA_desaturase_dom"/>
</dbReference>
<dbReference type="PANTHER" id="PTHR12879:SF8">
    <property type="entry name" value="SPHINGOLIPID DELTA(4)-DESATURASE DES1"/>
    <property type="match status" value="1"/>
</dbReference>
<feature type="domain" description="Fatty acid desaturase" evidence="2">
    <location>
        <begin position="58"/>
        <end position="287"/>
    </location>
</feature>
<keyword evidence="1" id="KW-1133">Transmembrane helix</keyword>
<dbReference type="CDD" id="cd03510">
    <property type="entry name" value="Rhizobitoxine-FADS-like"/>
    <property type="match status" value="1"/>
</dbReference>
<dbReference type="PANTHER" id="PTHR12879">
    <property type="entry name" value="SPHINGOLIPID DELTA 4 DESATURASE/C-4 HYDROXYLASE PROTEIN DES2"/>
    <property type="match status" value="1"/>
</dbReference>
<feature type="transmembrane region" description="Helical" evidence="1">
    <location>
        <begin position="60"/>
        <end position="78"/>
    </location>
</feature>
<comment type="caution">
    <text evidence="3">The sequence shown here is derived from an EMBL/GenBank/DDBJ whole genome shotgun (WGS) entry which is preliminary data.</text>
</comment>
<name>A0ABV7D718_9PROT</name>
<proteinExistence type="predicted"/>
<dbReference type="EMBL" id="JBHRSL010000010">
    <property type="protein sequence ID" value="MFC3052484.1"/>
    <property type="molecule type" value="Genomic_DNA"/>
</dbReference>
<dbReference type="Proteomes" id="UP001595444">
    <property type="component" value="Unassembled WGS sequence"/>
</dbReference>
<organism evidence="3 4">
    <name type="scientific">Kordiimonas pumila</name>
    <dbReference type="NCBI Taxonomy" id="2161677"/>
    <lineage>
        <taxon>Bacteria</taxon>
        <taxon>Pseudomonadati</taxon>
        <taxon>Pseudomonadota</taxon>
        <taxon>Alphaproteobacteria</taxon>
        <taxon>Kordiimonadales</taxon>
        <taxon>Kordiimonadaceae</taxon>
        <taxon>Kordiimonas</taxon>
    </lineage>
</organism>
<feature type="transmembrane region" description="Helical" evidence="1">
    <location>
        <begin position="179"/>
        <end position="199"/>
    </location>
</feature>
<feature type="transmembrane region" description="Helical" evidence="1">
    <location>
        <begin position="32"/>
        <end position="54"/>
    </location>
</feature>
<dbReference type="Pfam" id="PF00487">
    <property type="entry name" value="FA_desaturase"/>
    <property type="match status" value="1"/>
</dbReference>
<sequence length="310" mass="35943">MTAKSTQWRAIKPGDIVNSEESHHLRQRSNIWGFWLIAHCWATIGIAIALYAFFPSALTLILGIIIVGGRQLGLAILMHEGSHGLLFRNRALNERMTQWFTAWPMILNVHAYRVRHMAHHRFTRTDKDPENYLYTPFPVTKSSMIRKFARDLSGVVFLRTNYAIFRFIWGDPKGRSTRLIGFYAGPLLFNGLMATAFAYAGRIDLWLLLWLLPLATTYQLFLRIRNIAEHATVPNLTDSLKNSRTTLANVLERATVAPYWVNYHIEHHMLPFVPCYRLPFVHTLMRERGFADRMEIRMGYRDIIRLNASA</sequence>
<keyword evidence="3" id="KW-0560">Oxidoreductase</keyword>
<evidence type="ECO:0000313" key="3">
    <source>
        <dbReference type="EMBL" id="MFC3052484.1"/>
    </source>
</evidence>
<accession>A0ABV7D718</accession>
<gene>
    <name evidence="3" type="ORF">ACFOKA_11280</name>
</gene>
<keyword evidence="1" id="KW-0812">Transmembrane</keyword>
<dbReference type="EC" id="1.14.19.-" evidence="3"/>
<reference evidence="4" key="1">
    <citation type="journal article" date="2019" name="Int. J. Syst. Evol. Microbiol.">
        <title>The Global Catalogue of Microorganisms (GCM) 10K type strain sequencing project: providing services to taxonomists for standard genome sequencing and annotation.</title>
        <authorList>
            <consortium name="The Broad Institute Genomics Platform"/>
            <consortium name="The Broad Institute Genome Sequencing Center for Infectious Disease"/>
            <person name="Wu L."/>
            <person name="Ma J."/>
        </authorList>
    </citation>
    <scope>NUCLEOTIDE SEQUENCE [LARGE SCALE GENOMIC DNA]</scope>
    <source>
        <strain evidence="4">KCTC 62164</strain>
    </source>
</reference>
<dbReference type="GO" id="GO:0016491">
    <property type="term" value="F:oxidoreductase activity"/>
    <property type="evidence" value="ECO:0007669"/>
    <property type="project" value="UniProtKB-KW"/>
</dbReference>
<evidence type="ECO:0000256" key="1">
    <source>
        <dbReference type="SAM" id="Phobius"/>
    </source>
</evidence>
<feature type="transmembrane region" description="Helical" evidence="1">
    <location>
        <begin position="205"/>
        <end position="222"/>
    </location>
</feature>
<keyword evidence="4" id="KW-1185">Reference proteome</keyword>